<dbReference type="EMBL" id="MIGB01000014">
    <property type="protein sequence ID" value="OSY40084.1"/>
    <property type="molecule type" value="Genomic_DNA"/>
</dbReference>
<name>A0A1Y2MXZ4_PSEAH</name>
<dbReference type="AlphaFoldDB" id="A0A1Y2MXZ4"/>
<evidence type="ECO:0000313" key="3">
    <source>
        <dbReference type="EMBL" id="OSY40084.1"/>
    </source>
</evidence>
<evidence type="ECO:0000256" key="1">
    <source>
        <dbReference type="SAM" id="MobiDB-lite"/>
    </source>
</evidence>
<dbReference type="STRING" id="2074.BG845_02907"/>
<evidence type="ECO:0008006" key="5">
    <source>
        <dbReference type="Google" id="ProtNLM"/>
    </source>
</evidence>
<feature type="chain" id="PRO_5039363946" description="Secreted protein" evidence="2">
    <location>
        <begin position="24"/>
        <end position="315"/>
    </location>
</feature>
<reference evidence="3 4" key="1">
    <citation type="submission" date="2016-09" db="EMBL/GenBank/DDBJ databases">
        <title>Pseudonocardia autotrophica DSM535, a candidate organism with high potential of specific P450 cytochromes.</title>
        <authorList>
            <person name="Grumaz C."/>
            <person name="Vainshtein Y."/>
            <person name="Kirstahler P."/>
            <person name="Sohn K."/>
        </authorList>
    </citation>
    <scope>NUCLEOTIDE SEQUENCE [LARGE SCALE GENOMIC DNA]</scope>
    <source>
        <strain evidence="3 4">DSM 535</strain>
    </source>
</reference>
<proteinExistence type="predicted"/>
<gene>
    <name evidence="3" type="ORF">BG845_02907</name>
</gene>
<dbReference type="Proteomes" id="UP000194360">
    <property type="component" value="Unassembled WGS sequence"/>
</dbReference>
<dbReference type="RefSeq" id="WP_232021164.1">
    <property type="nucleotide sequence ID" value="NZ_AP018920.1"/>
</dbReference>
<feature type="signal peptide" evidence="2">
    <location>
        <begin position="1"/>
        <end position="23"/>
    </location>
</feature>
<keyword evidence="2" id="KW-0732">Signal</keyword>
<feature type="region of interest" description="Disordered" evidence="1">
    <location>
        <begin position="29"/>
        <end position="53"/>
    </location>
</feature>
<organism evidence="3 4">
    <name type="scientific">Pseudonocardia autotrophica</name>
    <name type="common">Amycolata autotrophica</name>
    <name type="synonym">Nocardia autotrophica</name>
    <dbReference type="NCBI Taxonomy" id="2074"/>
    <lineage>
        <taxon>Bacteria</taxon>
        <taxon>Bacillati</taxon>
        <taxon>Actinomycetota</taxon>
        <taxon>Actinomycetes</taxon>
        <taxon>Pseudonocardiales</taxon>
        <taxon>Pseudonocardiaceae</taxon>
        <taxon>Pseudonocardia</taxon>
    </lineage>
</organism>
<keyword evidence="4" id="KW-1185">Reference proteome</keyword>
<evidence type="ECO:0000313" key="4">
    <source>
        <dbReference type="Proteomes" id="UP000194360"/>
    </source>
</evidence>
<evidence type="ECO:0000256" key="2">
    <source>
        <dbReference type="SAM" id="SignalP"/>
    </source>
</evidence>
<feature type="region of interest" description="Disordered" evidence="1">
    <location>
        <begin position="279"/>
        <end position="315"/>
    </location>
</feature>
<comment type="caution">
    <text evidence="3">The sequence shown here is derived from an EMBL/GenBank/DDBJ whole genome shotgun (WGS) entry which is preliminary data.</text>
</comment>
<feature type="compositionally biased region" description="Low complexity" evidence="1">
    <location>
        <begin position="285"/>
        <end position="303"/>
    </location>
</feature>
<protein>
    <recommendedName>
        <fullName evidence="5">Secreted protein</fullName>
    </recommendedName>
</protein>
<sequence>MNTALRLSVYGAAVLLLAAGAYVAGTSAGTSTGHLRPPPAHAAPREDTPEVRPAGLASTADGYTLEAATPTLPSGAATEIAFRITGADGAPVTTFDVAHEKRMHLILLRRDTAGFQHLHPEMSGDGTWRAPVTLDGGGTYRVFADFTPTGGEPATLGVDLSAPGPFEPVSPQPSRVARVDGGYEVQLDGDLRPGETGPLTLTVTRDGRPVTDLQPYLGASGHLVALRTGDLAYLHVHPEDAPGAGPGITFHTEVPSAGTYRLFLDFRHDDVVRTAEFTVPTTGNAAPADGPAPAGPAARPGPAGDEHSHDEGGHR</sequence>
<feature type="compositionally biased region" description="Basic and acidic residues" evidence="1">
    <location>
        <begin position="304"/>
        <end position="315"/>
    </location>
</feature>
<accession>A0A1Y2MXZ4</accession>